<dbReference type="KEGG" id="fmr:Fuma_03165"/>
<evidence type="ECO:0000313" key="1">
    <source>
        <dbReference type="EMBL" id="APZ93547.1"/>
    </source>
</evidence>
<proteinExistence type="predicted"/>
<keyword evidence="2" id="KW-1185">Reference proteome</keyword>
<name>A0A1P8WHN8_9PLAN</name>
<dbReference type="Proteomes" id="UP000187735">
    <property type="component" value="Chromosome"/>
</dbReference>
<gene>
    <name evidence="1" type="ORF">Fuma_03165</name>
</gene>
<accession>A0A1P8WHN8</accession>
<reference evidence="1 2" key="1">
    <citation type="journal article" date="2016" name="Front. Microbiol.">
        <title>Fuerstia marisgermanicae gen. nov., sp. nov., an Unusual Member of the Phylum Planctomycetes from the German Wadden Sea.</title>
        <authorList>
            <person name="Kohn T."/>
            <person name="Heuer A."/>
            <person name="Jogler M."/>
            <person name="Vollmers J."/>
            <person name="Boedeker C."/>
            <person name="Bunk B."/>
            <person name="Rast P."/>
            <person name="Borchert D."/>
            <person name="Glockner I."/>
            <person name="Freese H.M."/>
            <person name="Klenk H.P."/>
            <person name="Overmann J."/>
            <person name="Kaster A.K."/>
            <person name="Rohde M."/>
            <person name="Wiegand S."/>
            <person name="Jogler C."/>
        </authorList>
    </citation>
    <scope>NUCLEOTIDE SEQUENCE [LARGE SCALE GENOMIC DNA]</scope>
    <source>
        <strain evidence="1 2">NH11</strain>
    </source>
</reference>
<protein>
    <submittedName>
        <fullName evidence="1">Uncharacterized protein</fullName>
    </submittedName>
</protein>
<organism evidence="1 2">
    <name type="scientific">Fuerstiella marisgermanici</name>
    <dbReference type="NCBI Taxonomy" id="1891926"/>
    <lineage>
        <taxon>Bacteria</taxon>
        <taxon>Pseudomonadati</taxon>
        <taxon>Planctomycetota</taxon>
        <taxon>Planctomycetia</taxon>
        <taxon>Planctomycetales</taxon>
        <taxon>Planctomycetaceae</taxon>
        <taxon>Fuerstiella</taxon>
    </lineage>
</organism>
<dbReference type="RefSeq" id="WP_257787796.1">
    <property type="nucleotide sequence ID" value="NZ_CP017641.1"/>
</dbReference>
<dbReference type="EMBL" id="CP017641">
    <property type="protein sequence ID" value="APZ93547.1"/>
    <property type="molecule type" value="Genomic_DNA"/>
</dbReference>
<sequence>MSKPKAGDKLKCSECGMEIEVKTPCKCKDHEPQFECCGKALQSC</sequence>
<dbReference type="STRING" id="1891926.Fuma_03165"/>
<dbReference type="AlphaFoldDB" id="A0A1P8WHN8"/>
<evidence type="ECO:0000313" key="2">
    <source>
        <dbReference type="Proteomes" id="UP000187735"/>
    </source>
</evidence>